<organism evidence="9 10">
    <name type="scientific">Dryococelus australis</name>
    <dbReference type="NCBI Taxonomy" id="614101"/>
    <lineage>
        <taxon>Eukaryota</taxon>
        <taxon>Metazoa</taxon>
        <taxon>Ecdysozoa</taxon>
        <taxon>Arthropoda</taxon>
        <taxon>Hexapoda</taxon>
        <taxon>Insecta</taxon>
        <taxon>Pterygota</taxon>
        <taxon>Neoptera</taxon>
        <taxon>Polyneoptera</taxon>
        <taxon>Phasmatodea</taxon>
        <taxon>Verophasmatodea</taxon>
        <taxon>Anareolatae</taxon>
        <taxon>Phasmatidae</taxon>
        <taxon>Eurycanthinae</taxon>
        <taxon>Dryococelus</taxon>
    </lineage>
</organism>
<name>A0ABQ9IIE0_9NEOP</name>
<gene>
    <name evidence="9" type="ORF">PR048_001448</name>
</gene>
<proteinExistence type="inferred from homology"/>
<reference evidence="9 10" key="1">
    <citation type="submission" date="2023-02" db="EMBL/GenBank/DDBJ databases">
        <title>LHISI_Scaffold_Assembly.</title>
        <authorList>
            <person name="Stuart O.P."/>
            <person name="Cleave R."/>
            <person name="Magrath M.J.L."/>
            <person name="Mikheyev A.S."/>
        </authorList>
    </citation>
    <scope>NUCLEOTIDE SEQUENCE [LARGE SCALE GENOMIC DNA]</scope>
    <source>
        <strain evidence="9">Daus_M_001</strain>
        <tissue evidence="9">Leg muscle</tissue>
    </source>
</reference>
<keyword evidence="4" id="KW-0929">Antimicrobial</keyword>
<sequence length="140" mass="14569">MVSATACADACEARRVSGAELPSSGGTRVSAQGSRTVWQGQDSRVDANAHWARTFGGAGGPPTYGGGLNYQHPRGGAAVDVSRTPGFGTQVGAQGAANLWRSQDGRSSLDANARWSRNYGGPWGTSRPNYGAGLNFVHRF</sequence>
<feature type="domain" description="Attacin C-terminal" evidence="8">
    <location>
        <begin position="63"/>
        <end position="140"/>
    </location>
</feature>
<dbReference type="EMBL" id="JARBHB010000001">
    <property type="protein sequence ID" value="KAJ8896106.1"/>
    <property type="molecule type" value="Genomic_DNA"/>
</dbReference>
<evidence type="ECO:0000256" key="3">
    <source>
        <dbReference type="ARBA" id="ARBA00022525"/>
    </source>
</evidence>
<evidence type="ECO:0000256" key="2">
    <source>
        <dbReference type="ARBA" id="ARBA00007550"/>
    </source>
</evidence>
<evidence type="ECO:0000256" key="4">
    <source>
        <dbReference type="ARBA" id="ARBA00022529"/>
    </source>
</evidence>
<keyword evidence="7" id="KW-0044">Antibiotic</keyword>
<evidence type="ECO:0000256" key="6">
    <source>
        <dbReference type="ARBA" id="ARBA00022859"/>
    </source>
</evidence>
<protein>
    <recommendedName>
        <fullName evidence="8">Attacin C-terminal domain-containing protein</fullName>
    </recommendedName>
</protein>
<keyword evidence="3" id="KW-0964">Secreted</keyword>
<dbReference type="InterPro" id="IPR005521">
    <property type="entry name" value="Attacin_C"/>
</dbReference>
<comment type="similarity">
    <text evidence="2">Belongs to the attacin/sarcotoxin-2 family.</text>
</comment>
<comment type="subcellular location">
    <subcellularLocation>
        <location evidence="1">Secreted</location>
    </subcellularLocation>
</comment>
<evidence type="ECO:0000313" key="9">
    <source>
        <dbReference type="EMBL" id="KAJ8896106.1"/>
    </source>
</evidence>
<evidence type="ECO:0000256" key="7">
    <source>
        <dbReference type="ARBA" id="ARBA00023022"/>
    </source>
</evidence>
<comment type="caution">
    <text evidence="9">The sequence shown here is derived from an EMBL/GenBank/DDBJ whole genome shotgun (WGS) entry which is preliminary data.</text>
</comment>
<dbReference type="Proteomes" id="UP001159363">
    <property type="component" value="Chromosome 1"/>
</dbReference>
<evidence type="ECO:0000313" key="10">
    <source>
        <dbReference type="Proteomes" id="UP001159363"/>
    </source>
</evidence>
<accession>A0ABQ9IIE0</accession>
<keyword evidence="10" id="KW-1185">Reference proteome</keyword>
<dbReference type="Pfam" id="PF03769">
    <property type="entry name" value="Attacin_C"/>
    <property type="match status" value="1"/>
</dbReference>
<evidence type="ECO:0000256" key="1">
    <source>
        <dbReference type="ARBA" id="ARBA00004613"/>
    </source>
</evidence>
<evidence type="ECO:0000256" key="5">
    <source>
        <dbReference type="ARBA" id="ARBA00022588"/>
    </source>
</evidence>
<evidence type="ECO:0000259" key="8">
    <source>
        <dbReference type="Pfam" id="PF03769"/>
    </source>
</evidence>
<keyword evidence="6" id="KW-0391">Immunity</keyword>
<keyword evidence="5" id="KW-0399">Innate immunity</keyword>